<keyword evidence="2" id="KW-1185">Reference proteome</keyword>
<dbReference type="Gene3D" id="1.25.40.20">
    <property type="entry name" value="Ankyrin repeat-containing domain"/>
    <property type="match status" value="1"/>
</dbReference>
<dbReference type="Proteomes" id="UP001055712">
    <property type="component" value="Unassembled WGS sequence"/>
</dbReference>
<dbReference type="EMBL" id="SIDB01000004">
    <property type="protein sequence ID" value="KAI3433481.1"/>
    <property type="molecule type" value="Genomic_DNA"/>
</dbReference>
<dbReference type="OrthoDB" id="539213at2759"/>
<reference evidence="1" key="2">
    <citation type="submission" date="2020-11" db="EMBL/GenBank/DDBJ databases">
        <authorList>
            <person name="Cecchin M."/>
            <person name="Marcolungo L."/>
            <person name="Rossato M."/>
            <person name="Girolomoni L."/>
            <person name="Cosentino E."/>
            <person name="Cuine S."/>
            <person name="Li-Beisson Y."/>
            <person name="Delledonne M."/>
            <person name="Ballottari M."/>
        </authorList>
    </citation>
    <scope>NUCLEOTIDE SEQUENCE</scope>
    <source>
        <strain evidence="1">211/11P</strain>
        <tissue evidence="1">Whole cell</tissue>
    </source>
</reference>
<proteinExistence type="predicted"/>
<accession>A0A9D4TSL5</accession>
<reference evidence="1" key="1">
    <citation type="journal article" date="2019" name="Plant J.">
        <title>Chlorella vulgaris genome assembly and annotation reveals the molecular basis for metabolic acclimation to high light conditions.</title>
        <authorList>
            <person name="Cecchin M."/>
            <person name="Marcolungo L."/>
            <person name="Rossato M."/>
            <person name="Girolomoni L."/>
            <person name="Cosentino E."/>
            <person name="Cuine S."/>
            <person name="Li-Beisson Y."/>
            <person name="Delledonne M."/>
            <person name="Ballottari M."/>
        </authorList>
    </citation>
    <scope>NUCLEOTIDE SEQUENCE</scope>
    <source>
        <strain evidence="1">211/11P</strain>
    </source>
</reference>
<dbReference type="InterPro" id="IPR036770">
    <property type="entry name" value="Ankyrin_rpt-contain_sf"/>
</dbReference>
<organism evidence="1 2">
    <name type="scientific">Chlorella vulgaris</name>
    <name type="common">Green alga</name>
    <dbReference type="NCBI Taxonomy" id="3077"/>
    <lineage>
        <taxon>Eukaryota</taxon>
        <taxon>Viridiplantae</taxon>
        <taxon>Chlorophyta</taxon>
        <taxon>core chlorophytes</taxon>
        <taxon>Trebouxiophyceae</taxon>
        <taxon>Chlorellales</taxon>
        <taxon>Chlorellaceae</taxon>
        <taxon>Chlorella clade</taxon>
        <taxon>Chlorella</taxon>
    </lineage>
</organism>
<comment type="caution">
    <text evidence="1">The sequence shown here is derived from an EMBL/GenBank/DDBJ whole genome shotgun (WGS) entry which is preliminary data.</text>
</comment>
<sequence length="199" mass="20931">MVRLLLAVDPSAAVVADGQGMLPVHRAAGSGHTATCKLLMATAPHTAVVPDAEGRTPLQCALDGNDDDYFYNYKDPPHLDAARCFIAAGPAAAALAALSAVPQALPLFADFFIARSTHLTSEEWKAAWSAVPAPCPGLMRALPAVLAHSAQQAGHLVQHLPPTDVQRLRTAALCLSRAQKQSSVCLLDIVQQILLLMCA</sequence>
<dbReference type="AlphaFoldDB" id="A0A9D4TSL5"/>
<name>A0A9D4TSL5_CHLVU</name>
<gene>
    <name evidence="1" type="ORF">D9Q98_003293</name>
</gene>
<evidence type="ECO:0000313" key="2">
    <source>
        <dbReference type="Proteomes" id="UP001055712"/>
    </source>
</evidence>
<protein>
    <submittedName>
        <fullName evidence="1">Uncharacterized protein</fullName>
    </submittedName>
</protein>
<evidence type="ECO:0000313" key="1">
    <source>
        <dbReference type="EMBL" id="KAI3433481.1"/>
    </source>
</evidence>
<dbReference type="SUPFAM" id="SSF48403">
    <property type="entry name" value="Ankyrin repeat"/>
    <property type="match status" value="1"/>
</dbReference>